<dbReference type="EMBL" id="KV863327">
    <property type="protein sequence ID" value="ONK55646.1"/>
    <property type="molecule type" value="Genomic_DNA"/>
</dbReference>
<dbReference type="Pfam" id="PF03321">
    <property type="entry name" value="GH3"/>
    <property type="match status" value="1"/>
</dbReference>
<sequence length="206" mass="22996">MALLDLNPVLKTDEERLRFIDEVTKDVGRLQDRVLAEILSKNADTEYLQRHGLGGATDGATFKAKIPVVTYDDLRPDIERIANGDRSQILSSEPISRFHTSWRRPRRQLGGGSGGQEHVTGCWREGRRGRAGRWSELRTNGGVVDRALEGAQTDPSELGARLRGKQSMRESLEMGGVSTIWAEAGGRSETCRWLWAELKERSVVVL</sequence>
<evidence type="ECO:0000313" key="2">
    <source>
        <dbReference type="Proteomes" id="UP000243459"/>
    </source>
</evidence>
<gene>
    <name evidence="1" type="ORF">A4U43_UnF640</name>
</gene>
<dbReference type="Gramene" id="ONK55646">
    <property type="protein sequence ID" value="ONK55646"/>
    <property type="gene ID" value="A4U43_UnF640"/>
</dbReference>
<reference evidence="2" key="1">
    <citation type="journal article" date="2017" name="Nat. Commun.">
        <title>The asparagus genome sheds light on the origin and evolution of a young Y chromosome.</title>
        <authorList>
            <person name="Harkess A."/>
            <person name="Zhou J."/>
            <person name="Xu C."/>
            <person name="Bowers J.E."/>
            <person name="Van der Hulst R."/>
            <person name="Ayyampalayam S."/>
            <person name="Mercati F."/>
            <person name="Riccardi P."/>
            <person name="McKain M.R."/>
            <person name="Kakrana A."/>
            <person name="Tang H."/>
            <person name="Ray J."/>
            <person name="Groenendijk J."/>
            <person name="Arikit S."/>
            <person name="Mathioni S.M."/>
            <person name="Nakano M."/>
            <person name="Shan H."/>
            <person name="Telgmann-Rauber A."/>
            <person name="Kanno A."/>
            <person name="Yue Z."/>
            <person name="Chen H."/>
            <person name="Li W."/>
            <person name="Chen Y."/>
            <person name="Xu X."/>
            <person name="Zhang Y."/>
            <person name="Luo S."/>
            <person name="Chen H."/>
            <person name="Gao J."/>
            <person name="Mao Z."/>
            <person name="Pires J.C."/>
            <person name="Luo M."/>
            <person name="Kudrna D."/>
            <person name="Wing R.A."/>
            <person name="Meyers B.C."/>
            <person name="Yi K."/>
            <person name="Kong H."/>
            <person name="Lavrijsen P."/>
            <person name="Sunseri F."/>
            <person name="Falavigna A."/>
            <person name="Ye Y."/>
            <person name="Leebens-Mack J.H."/>
            <person name="Chen G."/>
        </authorList>
    </citation>
    <scope>NUCLEOTIDE SEQUENCE [LARGE SCALE GENOMIC DNA]</scope>
    <source>
        <strain evidence="2">cv. DH0086</strain>
    </source>
</reference>
<dbReference type="InterPro" id="IPR004993">
    <property type="entry name" value="GH3"/>
</dbReference>
<accession>A0A1R3L7P7</accession>
<dbReference type="AlphaFoldDB" id="A0A1R3L7P7"/>
<proteinExistence type="predicted"/>
<organism evidence="1 2">
    <name type="scientific">Asparagus officinalis</name>
    <name type="common">Garden asparagus</name>
    <dbReference type="NCBI Taxonomy" id="4686"/>
    <lineage>
        <taxon>Eukaryota</taxon>
        <taxon>Viridiplantae</taxon>
        <taxon>Streptophyta</taxon>
        <taxon>Embryophyta</taxon>
        <taxon>Tracheophyta</taxon>
        <taxon>Spermatophyta</taxon>
        <taxon>Magnoliopsida</taxon>
        <taxon>Liliopsida</taxon>
        <taxon>Asparagales</taxon>
        <taxon>Asparagaceae</taxon>
        <taxon>Asparagoideae</taxon>
        <taxon>Asparagus</taxon>
    </lineage>
</organism>
<dbReference type="PANTHER" id="PTHR31901:SF96">
    <property type="entry name" value="INDOLE-3-ACETIC ACID-AMIDO SYNTHETASE GH3.1-RELATED"/>
    <property type="match status" value="1"/>
</dbReference>
<name>A0A1R3L7P7_ASPOF</name>
<dbReference type="PANTHER" id="PTHR31901">
    <property type="entry name" value="GH3 DOMAIN-CONTAINING PROTEIN"/>
    <property type="match status" value="1"/>
</dbReference>
<keyword evidence="2" id="KW-1185">Reference proteome</keyword>
<protein>
    <submittedName>
        <fullName evidence="1">Uncharacterized protein</fullName>
    </submittedName>
</protein>
<evidence type="ECO:0000313" key="1">
    <source>
        <dbReference type="EMBL" id="ONK55646.1"/>
    </source>
</evidence>
<dbReference type="GO" id="GO:0016881">
    <property type="term" value="F:acid-amino acid ligase activity"/>
    <property type="evidence" value="ECO:0007669"/>
    <property type="project" value="TreeGrafter"/>
</dbReference>
<dbReference type="GO" id="GO:0005737">
    <property type="term" value="C:cytoplasm"/>
    <property type="evidence" value="ECO:0007669"/>
    <property type="project" value="TreeGrafter"/>
</dbReference>
<dbReference type="Proteomes" id="UP000243459">
    <property type="component" value="Unassembled WGS sequence"/>
</dbReference>